<dbReference type="Proteomes" id="UP000515928">
    <property type="component" value="Chromosome"/>
</dbReference>
<accession>A0A7G9RW56</accession>
<evidence type="ECO:0000313" key="1">
    <source>
        <dbReference type="EMBL" id="QNN59831.1"/>
    </source>
</evidence>
<dbReference type="AlphaFoldDB" id="A0A7G9RW56"/>
<keyword evidence="2" id="KW-1185">Reference proteome</keyword>
<dbReference type="RefSeq" id="WP_187532965.1">
    <property type="nucleotide sequence ID" value="NZ_CBCSHU010000002.1"/>
</dbReference>
<reference evidence="1 2" key="1">
    <citation type="submission" date="2020-08" db="EMBL/GenBank/DDBJ databases">
        <title>Genome sequence of Erysipelothrix inopinata DSM 15511T.</title>
        <authorList>
            <person name="Hyun D.-W."/>
            <person name="Bae J.-W."/>
        </authorList>
    </citation>
    <scope>NUCLEOTIDE SEQUENCE [LARGE SCALE GENOMIC DNA]</scope>
    <source>
        <strain evidence="1 2">DSM 15511</strain>
    </source>
</reference>
<protein>
    <submittedName>
        <fullName evidence="1">Uncharacterized protein</fullName>
    </submittedName>
</protein>
<dbReference type="EMBL" id="CP060715">
    <property type="protein sequence ID" value="QNN59831.1"/>
    <property type="molecule type" value="Genomic_DNA"/>
</dbReference>
<name>A0A7G9RW56_9FIRM</name>
<dbReference type="KEGG" id="eio:H9L01_05410"/>
<evidence type="ECO:0000313" key="2">
    <source>
        <dbReference type="Proteomes" id="UP000515928"/>
    </source>
</evidence>
<proteinExistence type="predicted"/>
<sequence length="229" mass="26636">MWGNAKIQDSNMLEAQREMYTSKRGNKIIYNKGGKDNFQVSIIECDTNDAYAMRDVDYFEVILKYSNKYEVEILSLIRQMSEFIDQNAGGFYDSFIGLIFEPNEPFDINNRNTFGYNDQLHINNIINIVDTYDGMEIEDPESELEEALVIIYLAMVSEWYYGFSYGGIDSGKRSKWQHRMKILGLHQVINRDLTPECAARYSIRLGEDQISDALEIYGIYSKPLKFPKK</sequence>
<organism evidence="1 2">
    <name type="scientific">Erysipelothrix inopinata</name>
    <dbReference type="NCBI Taxonomy" id="225084"/>
    <lineage>
        <taxon>Bacteria</taxon>
        <taxon>Bacillati</taxon>
        <taxon>Bacillota</taxon>
        <taxon>Erysipelotrichia</taxon>
        <taxon>Erysipelotrichales</taxon>
        <taxon>Erysipelotrichaceae</taxon>
        <taxon>Erysipelothrix</taxon>
    </lineage>
</organism>
<gene>
    <name evidence="1" type="ORF">H9L01_05410</name>
</gene>